<dbReference type="Gene3D" id="1.10.1740.10">
    <property type="match status" value="1"/>
</dbReference>
<proteinExistence type="inferred from homology"/>
<dbReference type="InterPro" id="IPR013325">
    <property type="entry name" value="RNA_pol_sigma_r2"/>
</dbReference>
<organism evidence="8 9">
    <name type="scientific">Carbonactinospora thermoautotrophica</name>
    <dbReference type="NCBI Taxonomy" id="1469144"/>
    <lineage>
        <taxon>Bacteria</taxon>
        <taxon>Bacillati</taxon>
        <taxon>Actinomycetota</taxon>
        <taxon>Actinomycetes</taxon>
        <taxon>Kitasatosporales</taxon>
        <taxon>Carbonactinosporaceae</taxon>
        <taxon>Carbonactinospora</taxon>
    </lineage>
</organism>
<evidence type="ECO:0000256" key="1">
    <source>
        <dbReference type="ARBA" id="ARBA00010641"/>
    </source>
</evidence>
<dbReference type="InterPro" id="IPR014325">
    <property type="entry name" value="RNA_pol_sigma-E_actinobac"/>
</dbReference>
<evidence type="ECO:0000256" key="4">
    <source>
        <dbReference type="ARBA" id="ARBA00023125"/>
    </source>
</evidence>
<dbReference type="GO" id="GO:0003677">
    <property type="term" value="F:DNA binding"/>
    <property type="evidence" value="ECO:0007669"/>
    <property type="project" value="UniProtKB-KW"/>
</dbReference>
<dbReference type="NCBIfam" id="TIGR02937">
    <property type="entry name" value="sigma70-ECF"/>
    <property type="match status" value="1"/>
</dbReference>
<dbReference type="Pfam" id="PF08281">
    <property type="entry name" value="Sigma70_r4_2"/>
    <property type="match status" value="1"/>
</dbReference>
<name>A0A132MKX7_9ACTN</name>
<dbReference type="PANTHER" id="PTHR43133">
    <property type="entry name" value="RNA POLYMERASE ECF-TYPE SIGMA FACTO"/>
    <property type="match status" value="1"/>
</dbReference>
<dbReference type="RefSeq" id="WP_066883291.1">
    <property type="nucleotide sequence ID" value="NZ_JYIJ01000019.1"/>
</dbReference>
<gene>
    <name evidence="8" type="ORF">LI90_144</name>
</gene>
<dbReference type="PANTHER" id="PTHR43133:SF50">
    <property type="entry name" value="ECF RNA POLYMERASE SIGMA FACTOR SIGM"/>
    <property type="match status" value="1"/>
</dbReference>
<dbReference type="GO" id="GO:0016987">
    <property type="term" value="F:sigma factor activity"/>
    <property type="evidence" value="ECO:0007669"/>
    <property type="project" value="UniProtKB-KW"/>
</dbReference>
<dbReference type="EMBL" id="LAXD01000001">
    <property type="protein sequence ID" value="KWW98522.1"/>
    <property type="molecule type" value="Genomic_DNA"/>
</dbReference>
<dbReference type="InterPro" id="IPR036388">
    <property type="entry name" value="WH-like_DNA-bd_sf"/>
</dbReference>
<dbReference type="InterPro" id="IPR013249">
    <property type="entry name" value="RNA_pol_sigma70_r4_t2"/>
</dbReference>
<dbReference type="OrthoDB" id="3783006at2"/>
<dbReference type="CDD" id="cd06171">
    <property type="entry name" value="Sigma70_r4"/>
    <property type="match status" value="1"/>
</dbReference>
<protein>
    <submittedName>
        <fullName evidence="8">RNA polymerase sigma factor sigM</fullName>
    </submittedName>
</protein>
<comment type="similarity">
    <text evidence="1">Belongs to the sigma-70 factor family. ECF subfamily.</text>
</comment>
<evidence type="ECO:0000256" key="5">
    <source>
        <dbReference type="ARBA" id="ARBA00023163"/>
    </source>
</evidence>
<sequence length="179" mass="20773">MRAHEEADFREFVLARSHALRRTAYLLCGDWHQAEDIVQTALTRLYMAWRRVSRRDSIEGYVRQIIFRAYVDERRRGWSRRESPSDDLPDLPADEPGMAEERMVIFRALAKVPRRQRAVLVLRFWEDLRVEETAAVLGCSEGTVKSQTSRGLATLRALLGTPENGFEPTVHPVVHRERS</sequence>
<dbReference type="Pfam" id="PF04542">
    <property type="entry name" value="Sigma70_r2"/>
    <property type="match status" value="1"/>
</dbReference>
<dbReference type="Gene3D" id="1.10.10.10">
    <property type="entry name" value="Winged helix-like DNA-binding domain superfamily/Winged helix DNA-binding domain"/>
    <property type="match status" value="1"/>
</dbReference>
<dbReference type="STRING" id="1469144.LI90_144"/>
<dbReference type="InterPro" id="IPR007627">
    <property type="entry name" value="RNA_pol_sigma70_r2"/>
</dbReference>
<evidence type="ECO:0000256" key="3">
    <source>
        <dbReference type="ARBA" id="ARBA00023082"/>
    </source>
</evidence>
<dbReference type="InterPro" id="IPR013324">
    <property type="entry name" value="RNA_pol_sigma_r3/r4-like"/>
</dbReference>
<evidence type="ECO:0000256" key="2">
    <source>
        <dbReference type="ARBA" id="ARBA00023015"/>
    </source>
</evidence>
<evidence type="ECO:0000259" key="7">
    <source>
        <dbReference type="Pfam" id="PF08281"/>
    </source>
</evidence>
<dbReference type="PATRIC" id="fig|1469144.10.peg.220"/>
<dbReference type="AlphaFoldDB" id="A0A132MKX7"/>
<accession>A0A132MKX7</accession>
<dbReference type="SUPFAM" id="SSF88946">
    <property type="entry name" value="Sigma2 domain of RNA polymerase sigma factors"/>
    <property type="match status" value="1"/>
</dbReference>
<dbReference type="SUPFAM" id="SSF88659">
    <property type="entry name" value="Sigma3 and sigma4 domains of RNA polymerase sigma factors"/>
    <property type="match status" value="1"/>
</dbReference>
<keyword evidence="9" id="KW-1185">Reference proteome</keyword>
<dbReference type="NCBIfam" id="TIGR02983">
    <property type="entry name" value="SigE-fam_strep"/>
    <property type="match status" value="1"/>
</dbReference>
<comment type="caution">
    <text evidence="8">The sequence shown here is derived from an EMBL/GenBank/DDBJ whole genome shotgun (WGS) entry which is preliminary data.</text>
</comment>
<keyword evidence="5" id="KW-0804">Transcription</keyword>
<dbReference type="Proteomes" id="UP000070188">
    <property type="component" value="Unassembled WGS sequence"/>
</dbReference>
<keyword evidence="4" id="KW-0238">DNA-binding</keyword>
<evidence type="ECO:0000313" key="8">
    <source>
        <dbReference type="EMBL" id="KWW98522.1"/>
    </source>
</evidence>
<feature type="domain" description="RNA polymerase sigma factor 70 region 4 type 2" evidence="7">
    <location>
        <begin position="104"/>
        <end position="155"/>
    </location>
</feature>
<reference evidence="9" key="1">
    <citation type="submission" date="2015-04" db="EMBL/GenBank/DDBJ databases">
        <title>Physiological reanalysis, assessment of diazotrophy, and genome sequences of multiple isolates of Streptomyces thermoautotrophicus.</title>
        <authorList>
            <person name="MacKellar D.C."/>
            <person name="Lieber L."/>
            <person name="Norman J."/>
            <person name="Bolger A."/>
            <person name="Tobin C."/>
            <person name="Murray J.W."/>
            <person name="Chang R."/>
            <person name="Ford T."/>
            <person name="Nguyen P.Q."/>
            <person name="Woodward J."/>
            <person name="Permingeat H."/>
            <person name="Joshi N.S."/>
            <person name="Silver P.A."/>
            <person name="Usadel B."/>
            <person name="Rutherford A.W."/>
            <person name="Friesen M."/>
            <person name="Prell J."/>
        </authorList>
    </citation>
    <scope>NUCLEOTIDE SEQUENCE [LARGE SCALE GENOMIC DNA]</scope>
    <source>
        <strain evidence="9">H1</strain>
    </source>
</reference>
<evidence type="ECO:0000259" key="6">
    <source>
        <dbReference type="Pfam" id="PF04542"/>
    </source>
</evidence>
<dbReference type="GO" id="GO:0006352">
    <property type="term" value="P:DNA-templated transcription initiation"/>
    <property type="evidence" value="ECO:0007669"/>
    <property type="project" value="InterPro"/>
</dbReference>
<evidence type="ECO:0000313" key="9">
    <source>
        <dbReference type="Proteomes" id="UP000070188"/>
    </source>
</evidence>
<feature type="domain" description="RNA polymerase sigma-70 region 2" evidence="6">
    <location>
        <begin position="18"/>
        <end position="78"/>
    </location>
</feature>
<dbReference type="InterPro" id="IPR014284">
    <property type="entry name" value="RNA_pol_sigma-70_dom"/>
</dbReference>
<dbReference type="InterPro" id="IPR039425">
    <property type="entry name" value="RNA_pol_sigma-70-like"/>
</dbReference>
<keyword evidence="3" id="KW-0731">Sigma factor</keyword>
<keyword evidence="2" id="KW-0805">Transcription regulation</keyword>